<dbReference type="EMBL" id="VYWW01000007">
    <property type="protein sequence ID" value="KAA9323649.1"/>
    <property type="molecule type" value="Genomic_DNA"/>
</dbReference>
<evidence type="ECO:0000313" key="6">
    <source>
        <dbReference type="Proteomes" id="UP001385848"/>
    </source>
</evidence>
<sequence length="525" mass="60830">MAFKFQVNLDVKFNHNAVFLKKADKYKPKIIYHQLSAKQLIKLTKDETKLDGVGVSNAGSVNELKSKKFGKDDNFLIDIGQHCVGKFQIHIDHVGSPMDAPLTLKIRFAEMPNEFKYNSKDYNGWLSKSWMQEELIHVDNLPVDLKLPRRYSFRYVEIRVVDTSPKWSVKFSDPRVISQSAVNKVQIPKSKFDDNELDKIYETGVNTLHDCMQDVFEDGPKRDRRLWLGDLRLQALANYASFNNTNLVKRCLYLFAGMTAEDGRISANVFTNNKYIPDDTFMYDYGLFFISTLDDLLKHEFNQEILDDLYPIAKKQWDYDQKFISDDGKVITDKDYITFVDWSQDFDKNTSAQAITIFVLKQLIDLAGMAEDSEKLKYENQLNKLVNYAENKLFDHKKGLFISGPNKEINVASQVWMVLAHVLDNEQNHALMKKTQTELFPIKGIATPYMYHHVTQALFEAGFREAGIKLMKEYWGKMISLGADTYWEAFEPEHPNFSPYGNAMVNSFCHAWSCTPVWLLNKYLN</sequence>
<gene>
    <name evidence="4" type="ORF">AAC431_02000</name>
    <name evidence="3" type="ORF">F6H94_02500</name>
</gene>
<keyword evidence="4" id="KW-0378">Hydrolase</keyword>
<dbReference type="InterPro" id="IPR049164">
    <property type="entry name" value="Glyco_hydro_78_N"/>
</dbReference>
<comment type="caution">
    <text evidence="3">The sequence shown here is derived from an EMBL/GenBank/DDBJ whole genome shotgun (WGS) entry which is preliminary data.</text>
</comment>
<keyword evidence="6" id="KW-1185">Reference proteome</keyword>
<dbReference type="Proteomes" id="UP000327236">
    <property type="component" value="Unassembled WGS sequence"/>
</dbReference>
<dbReference type="GO" id="GO:0016787">
    <property type="term" value="F:hydrolase activity"/>
    <property type="evidence" value="ECO:0007669"/>
    <property type="project" value="UniProtKB-KW"/>
</dbReference>
<proteinExistence type="predicted"/>
<evidence type="ECO:0000313" key="4">
    <source>
        <dbReference type="EMBL" id="MEL0564700.1"/>
    </source>
</evidence>
<evidence type="ECO:0000259" key="2">
    <source>
        <dbReference type="Pfam" id="PF21104"/>
    </source>
</evidence>
<dbReference type="RefSeq" id="WP_006587883.1">
    <property type="nucleotide sequence ID" value="NZ_CATOUX010000001.1"/>
</dbReference>
<dbReference type="GeneID" id="31742883"/>
<dbReference type="InterPro" id="IPR012341">
    <property type="entry name" value="6hp_glycosidase-like_sf"/>
</dbReference>
<dbReference type="GO" id="GO:0005975">
    <property type="term" value="P:carbohydrate metabolic process"/>
    <property type="evidence" value="ECO:0007669"/>
    <property type="project" value="InterPro"/>
</dbReference>
<dbReference type="InterPro" id="IPR008928">
    <property type="entry name" value="6-hairpin_glycosidase_sf"/>
</dbReference>
<name>A0A5N1IEH8_LACJE</name>
<dbReference type="PANTHER" id="PTHR34987:SF4">
    <property type="entry name" value="ALPHA-L-RHAMNOSIDASE C-TERMINAL DOMAIN-CONTAINING PROTEIN"/>
    <property type="match status" value="1"/>
</dbReference>
<dbReference type="PANTHER" id="PTHR34987">
    <property type="entry name" value="C, PUTATIVE (AFU_ORTHOLOGUE AFUA_3G02880)-RELATED"/>
    <property type="match status" value="1"/>
</dbReference>
<reference evidence="3 5" key="1">
    <citation type="submission" date="2019-09" db="EMBL/GenBank/DDBJ databases">
        <title>Draft genome sequence assemblies of isolates from the urinary tract.</title>
        <authorList>
            <person name="Mores C.R."/>
            <person name="Putonti C."/>
            <person name="Wolfe A.J."/>
        </authorList>
    </citation>
    <scope>NUCLEOTIDE SEQUENCE [LARGE SCALE GENOMIC DNA]</scope>
    <source>
        <strain evidence="3 5">UMB246</strain>
    </source>
</reference>
<protein>
    <submittedName>
        <fullName evidence="3">Bacterial alpha-L-rhamnosidase</fullName>
    </submittedName>
    <submittedName>
        <fullName evidence="4">Family 78 glycoside hydrolase catalytic domain</fullName>
    </submittedName>
</protein>
<dbReference type="OrthoDB" id="9815108at2"/>
<evidence type="ECO:0000313" key="5">
    <source>
        <dbReference type="Proteomes" id="UP000327236"/>
    </source>
</evidence>
<dbReference type="SUPFAM" id="SSF48208">
    <property type="entry name" value="Six-hairpin glycosidases"/>
    <property type="match status" value="1"/>
</dbReference>
<dbReference type="Proteomes" id="UP001385848">
    <property type="component" value="Unassembled WGS sequence"/>
</dbReference>
<organism evidence="3 5">
    <name type="scientific">Lactobacillus jensenii</name>
    <dbReference type="NCBI Taxonomy" id="109790"/>
    <lineage>
        <taxon>Bacteria</taxon>
        <taxon>Bacillati</taxon>
        <taxon>Bacillota</taxon>
        <taxon>Bacilli</taxon>
        <taxon>Lactobacillales</taxon>
        <taxon>Lactobacillaceae</taxon>
        <taxon>Lactobacillus</taxon>
    </lineage>
</organism>
<feature type="domain" description="Alpha-L-rhamnosidase six-hairpin glycosidase" evidence="1">
    <location>
        <begin position="193"/>
        <end position="520"/>
    </location>
</feature>
<dbReference type="Pfam" id="PF17389">
    <property type="entry name" value="Bac_rhamnosid6H"/>
    <property type="match status" value="1"/>
</dbReference>
<feature type="domain" description="Glycosyl hydrolase family 78 alpha-rhamnosidase N-terminal" evidence="2">
    <location>
        <begin position="38"/>
        <end position="176"/>
    </location>
</feature>
<accession>A0A5N1IEH8</accession>
<dbReference type="KEGG" id="lje:BUE77_04070"/>
<dbReference type="Pfam" id="PF21104">
    <property type="entry name" value="Glyco_hydro_78_N"/>
    <property type="match status" value="1"/>
</dbReference>
<dbReference type="Gene3D" id="1.50.10.10">
    <property type="match status" value="1"/>
</dbReference>
<evidence type="ECO:0000259" key="1">
    <source>
        <dbReference type="Pfam" id="PF17389"/>
    </source>
</evidence>
<evidence type="ECO:0000313" key="3">
    <source>
        <dbReference type="EMBL" id="KAA9323649.1"/>
    </source>
</evidence>
<dbReference type="EMBL" id="JBBVUL010000003">
    <property type="protein sequence ID" value="MEL0564700.1"/>
    <property type="molecule type" value="Genomic_DNA"/>
</dbReference>
<dbReference type="AlphaFoldDB" id="A0A5N1IEH8"/>
<dbReference type="InterPro" id="IPR035396">
    <property type="entry name" value="Bac_rhamnosid6H"/>
</dbReference>
<reference evidence="4 6" key="2">
    <citation type="submission" date="2024-04" db="EMBL/GenBank/DDBJ databases">
        <title>Three lactobacilli isolated from voided urine samples from females with type 2 diabetes.</title>
        <authorList>
            <person name="Kula A."/>
            <person name="Stegman N."/>
            <person name="Putonti C."/>
        </authorList>
    </citation>
    <scope>NUCLEOTIDE SEQUENCE [LARGE SCALE GENOMIC DNA]</scope>
    <source>
        <strain evidence="4 6">1855</strain>
    </source>
</reference>